<dbReference type="PROSITE" id="PS00638">
    <property type="entry name" value="PII_GLNB_CTER"/>
    <property type="match status" value="1"/>
</dbReference>
<dbReference type="PROSITE" id="PS51343">
    <property type="entry name" value="PII_GLNB_DOM"/>
    <property type="match status" value="1"/>
</dbReference>
<dbReference type="SUPFAM" id="SSF54913">
    <property type="entry name" value="GlnB-like"/>
    <property type="match status" value="1"/>
</dbReference>
<dbReference type="KEGG" id="cfm:BJL90_12470"/>
<proteinExistence type="inferred from homology"/>
<evidence type="ECO:0000256" key="1">
    <source>
        <dbReference type="RuleBase" id="RU003936"/>
    </source>
</evidence>
<keyword evidence="4" id="KW-1185">Reference proteome</keyword>
<protein>
    <submittedName>
        <fullName evidence="3">Nitrogen regulatory protein P-II</fullName>
    </submittedName>
    <submittedName>
        <fullName evidence="2">P-II family nitrogen regulator</fullName>
    </submittedName>
</protein>
<dbReference type="InterPro" id="IPR015867">
    <property type="entry name" value="N-reg_PII/ATP_PRibTrfase_C"/>
</dbReference>
<evidence type="ECO:0000313" key="2">
    <source>
        <dbReference type="EMBL" id="AOY76604.1"/>
    </source>
</evidence>
<evidence type="ECO:0000313" key="5">
    <source>
        <dbReference type="Proteomes" id="UP000192478"/>
    </source>
</evidence>
<dbReference type="PANTHER" id="PTHR30115">
    <property type="entry name" value="NITROGEN REGULATORY PROTEIN P-II"/>
    <property type="match status" value="1"/>
</dbReference>
<dbReference type="Proteomes" id="UP000192478">
    <property type="component" value="Chromosome"/>
</dbReference>
<organism evidence="3 5">
    <name type="scientific">Clostridium formicaceticum</name>
    <dbReference type="NCBI Taxonomy" id="1497"/>
    <lineage>
        <taxon>Bacteria</taxon>
        <taxon>Bacillati</taxon>
        <taxon>Bacillota</taxon>
        <taxon>Clostridia</taxon>
        <taxon>Eubacteriales</taxon>
        <taxon>Clostridiaceae</taxon>
        <taxon>Clostridium</taxon>
    </lineage>
</organism>
<dbReference type="SMART" id="SM00938">
    <property type="entry name" value="P-II"/>
    <property type="match status" value="1"/>
</dbReference>
<reference evidence="3 5" key="2">
    <citation type="submission" date="2017-03" db="EMBL/GenBank/DDBJ databases">
        <title>Complete sequence of Clostridium formicaceticum DSM 92.</title>
        <authorList>
            <person name="Poehlein A."/>
            <person name="Karl M."/>
            <person name="Bengelsdorf F.R."/>
            <person name="Duerre P."/>
            <person name="Daniel R."/>
        </authorList>
    </citation>
    <scope>NUCLEOTIDE SEQUENCE [LARGE SCALE GENOMIC DNA]</scope>
    <source>
        <strain evidence="3 5">DSM 92</strain>
    </source>
</reference>
<dbReference type="InterPro" id="IPR002187">
    <property type="entry name" value="N-reg_PII"/>
</dbReference>
<dbReference type="InterPro" id="IPR011322">
    <property type="entry name" value="N-reg_PII-like_a/b"/>
</dbReference>
<reference evidence="2 4" key="1">
    <citation type="submission" date="2016-10" db="EMBL/GenBank/DDBJ databases">
        <title>Complete Genome Sequence of Acetogen Clostridium formicoaceticum ATCC 27076.</title>
        <authorList>
            <person name="Bao T."/>
            <person name="Cheng C."/>
            <person name="Zhao J."/>
            <person name="Yang S.-T."/>
            <person name="Wang J."/>
            <person name="Wang M."/>
        </authorList>
    </citation>
    <scope>NUCLEOTIDE SEQUENCE [LARGE SCALE GENOMIC DNA]</scope>
    <source>
        <strain evidence="2 4">ATCC 27076</strain>
    </source>
</reference>
<dbReference type="GO" id="GO:0005829">
    <property type="term" value="C:cytosol"/>
    <property type="evidence" value="ECO:0007669"/>
    <property type="project" value="TreeGrafter"/>
</dbReference>
<dbReference type="EMBL" id="CP017603">
    <property type="protein sequence ID" value="AOY76604.1"/>
    <property type="molecule type" value="Genomic_DNA"/>
</dbReference>
<dbReference type="AlphaFoldDB" id="A0AAC9RK02"/>
<dbReference type="EMBL" id="CP020559">
    <property type="protein sequence ID" value="ARE87024.1"/>
    <property type="molecule type" value="Genomic_DNA"/>
</dbReference>
<dbReference type="RefSeq" id="WP_070968448.1">
    <property type="nucleotide sequence ID" value="NZ_CP017603.1"/>
</dbReference>
<comment type="similarity">
    <text evidence="1">Belongs to the P(II) protein family.</text>
</comment>
<dbReference type="InterPro" id="IPR017918">
    <property type="entry name" value="N-reg_PII_CS"/>
</dbReference>
<sequence length="128" mass="14019">MKEIMSIIRMSMVNKTKAALAAEGFPAFTCAKVSGRGKKQMHYQVIEEGFLTGENISTAVAESISEEHRLLPKRWISITVPDEDVARVVDVIINVNQTGHPGDGKIFVLPMEEAIRIRTGEAGDPAIL</sequence>
<dbReference type="Gene3D" id="3.30.70.120">
    <property type="match status" value="1"/>
</dbReference>
<name>A0AAC9RK02_9CLOT</name>
<dbReference type="Proteomes" id="UP000177894">
    <property type="component" value="Chromosome"/>
</dbReference>
<dbReference type="Pfam" id="PF00543">
    <property type="entry name" value="P-II"/>
    <property type="match status" value="1"/>
</dbReference>
<gene>
    <name evidence="3" type="primary">glnB_3</name>
    <name evidence="2" type="ORF">BJL90_12470</name>
    <name evidence="3" type="ORF">CLFO_14090</name>
</gene>
<dbReference type="GO" id="GO:0005524">
    <property type="term" value="F:ATP binding"/>
    <property type="evidence" value="ECO:0007669"/>
    <property type="project" value="TreeGrafter"/>
</dbReference>
<dbReference type="PANTHER" id="PTHR30115:SF11">
    <property type="entry name" value="NITROGEN REGULATORY PROTEIN P-II HOMOLOG"/>
    <property type="match status" value="1"/>
</dbReference>
<dbReference type="GO" id="GO:0030234">
    <property type="term" value="F:enzyme regulator activity"/>
    <property type="evidence" value="ECO:0007669"/>
    <property type="project" value="InterPro"/>
</dbReference>
<evidence type="ECO:0000313" key="3">
    <source>
        <dbReference type="EMBL" id="ARE87024.1"/>
    </source>
</evidence>
<dbReference type="GO" id="GO:0006808">
    <property type="term" value="P:regulation of nitrogen utilization"/>
    <property type="evidence" value="ECO:0007669"/>
    <property type="project" value="InterPro"/>
</dbReference>
<accession>A0AAC9RK02</accession>
<evidence type="ECO:0000313" key="4">
    <source>
        <dbReference type="Proteomes" id="UP000177894"/>
    </source>
</evidence>
<dbReference type="PRINTS" id="PR00340">
    <property type="entry name" value="PIIGLNB"/>
</dbReference>